<dbReference type="KEGG" id="tad:TRIADDRAFT_55051"/>
<feature type="transmembrane region" description="Helical" evidence="1">
    <location>
        <begin position="65"/>
        <end position="93"/>
    </location>
</feature>
<evidence type="ECO:0000313" key="3">
    <source>
        <dbReference type="Proteomes" id="UP000009022"/>
    </source>
</evidence>
<dbReference type="PhylomeDB" id="B3RQN3"/>
<name>B3RQN3_TRIAD</name>
<feature type="transmembrane region" description="Helical" evidence="1">
    <location>
        <begin position="357"/>
        <end position="382"/>
    </location>
</feature>
<feature type="transmembrane region" description="Helical" evidence="1">
    <location>
        <begin position="105"/>
        <end position="127"/>
    </location>
</feature>
<keyword evidence="1" id="KW-0472">Membrane</keyword>
<evidence type="ECO:0000256" key="1">
    <source>
        <dbReference type="SAM" id="Phobius"/>
    </source>
</evidence>
<feature type="transmembrane region" description="Helical" evidence="1">
    <location>
        <begin position="324"/>
        <end position="345"/>
    </location>
</feature>
<keyword evidence="1" id="KW-1133">Transmembrane helix</keyword>
<dbReference type="AlphaFoldDB" id="B3RQN3"/>
<sequence length="481" mass="52449">MPTAFTIGIIQITSGVVSTILAILGWILLDEIRHEYLLISTALPTIAMFLCGMCAIGFVRKSLHSLLIGIIFFATICVASEIFSIASHSYIIYIFSRRNSKVVELAVASISLILSCIFGVFNGYVIIKFARYLVTVNASFEGDATQSNNQQSGMASTTTPVDAHFLFFGLFGPGLFQLVSGGVTLVLGIVSLVVLQGGFAPATCYLGSITTWSLITSKWACLWSFALIVSSTLYLVFNIIGRQIFAAYIAFYVLVMIAGLLNLVGSAIITFKMASLEEVPVFKLTLFNRLRMPITSQNITFGITLCCFGFLFIIVTFIEPFVGIPTHLLYTFATGCQLILAGQLGNNLAFKYSEDLVASYFIINFMASAFITTYLGLLIAEYTSLPFILTQRPASIAMAIVNFVLIAPALIISLYETVITGYRSGICICGDRPAIAMIENTYDASEQAQETNSPIDNLNHTFAIQDDTKHSIQDISGETQI</sequence>
<feature type="transmembrane region" description="Helical" evidence="1">
    <location>
        <begin position="394"/>
        <end position="415"/>
    </location>
</feature>
<feature type="transmembrane region" description="Helical" evidence="1">
    <location>
        <begin position="36"/>
        <end position="59"/>
    </location>
</feature>
<reference evidence="2 3" key="1">
    <citation type="journal article" date="2008" name="Nature">
        <title>The Trichoplax genome and the nature of placozoans.</title>
        <authorList>
            <person name="Srivastava M."/>
            <person name="Begovic E."/>
            <person name="Chapman J."/>
            <person name="Putnam N.H."/>
            <person name="Hellsten U."/>
            <person name="Kawashima T."/>
            <person name="Kuo A."/>
            <person name="Mitros T."/>
            <person name="Salamov A."/>
            <person name="Carpenter M.L."/>
            <person name="Signorovitch A.Y."/>
            <person name="Moreno M.A."/>
            <person name="Kamm K."/>
            <person name="Grimwood J."/>
            <person name="Schmutz J."/>
            <person name="Shapiro H."/>
            <person name="Grigoriev I.V."/>
            <person name="Buss L.W."/>
            <person name="Schierwater B."/>
            <person name="Dellaporta S.L."/>
            <person name="Rokhsar D.S."/>
        </authorList>
    </citation>
    <scope>NUCLEOTIDE SEQUENCE [LARGE SCALE GENOMIC DNA]</scope>
    <source>
        <strain evidence="2 3">Grell-BS-1999</strain>
    </source>
</reference>
<proteinExistence type="predicted"/>
<feature type="transmembrane region" description="Helical" evidence="1">
    <location>
        <begin position="246"/>
        <end position="269"/>
    </location>
</feature>
<dbReference type="GeneID" id="6752486"/>
<dbReference type="CTD" id="6752486"/>
<feature type="transmembrane region" description="Helical" evidence="1">
    <location>
        <begin position="299"/>
        <end position="318"/>
    </location>
</feature>
<feature type="transmembrane region" description="Helical" evidence="1">
    <location>
        <begin position="220"/>
        <end position="240"/>
    </location>
</feature>
<dbReference type="EMBL" id="DS985243">
    <property type="protein sequence ID" value="EDV26725.1"/>
    <property type="molecule type" value="Genomic_DNA"/>
</dbReference>
<dbReference type="Proteomes" id="UP000009022">
    <property type="component" value="Unassembled WGS sequence"/>
</dbReference>
<dbReference type="HOGENOM" id="CLU_567834_0_0_1"/>
<protein>
    <submittedName>
        <fullName evidence="2">Uncharacterized protein</fullName>
    </submittedName>
</protein>
<organism evidence="2 3">
    <name type="scientific">Trichoplax adhaerens</name>
    <name type="common">Trichoplax reptans</name>
    <dbReference type="NCBI Taxonomy" id="10228"/>
    <lineage>
        <taxon>Eukaryota</taxon>
        <taxon>Metazoa</taxon>
        <taxon>Placozoa</taxon>
        <taxon>Uniplacotomia</taxon>
        <taxon>Trichoplacea</taxon>
        <taxon>Trichoplacidae</taxon>
        <taxon>Trichoplax</taxon>
    </lineage>
</organism>
<dbReference type="InParanoid" id="B3RQN3"/>
<feature type="transmembrane region" description="Helical" evidence="1">
    <location>
        <begin position="175"/>
        <end position="199"/>
    </location>
</feature>
<dbReference type="RefSeq" id="XP_002110721.1">
    <property type="nucleotide sequence ID" value="XM_002110685.1"/>
</dbReference>
<keyword evidence="1" id="KW-0812">Transmembrane</keyword>
<gene>
    <name evidence="2" type="ORF">TRIADDRAFT_55051</name>
</gene>
<keyword evidence="3" id="KW-1185">Reference proteome</keyword>
<evidence type="ECO:0000313" key="2">
    <source>
        <dbReference type="EMBL" id="EDV26725.1"/>
    </source>
</evidence>
<accession>B3RQN3</accession>
<feature type="transmembrane region" description="Helical" evidence="1">
    <location>
        <begin position="6"/>
        <end position="29"/>
    </location>
</feature>